<gene>
    <name evidence="1" type="ORF">U27_06377</name>
</gene>
<proteinExistence type="predicted"/>
<evidence type="ECO:0000313" key="2">
    <source>
        <dbReference type="Proteomes" id="UP000030661"/>
    </source>
</evidence>
<dbReference type="eggNOG" id="ENOG5032YF7">
    <property type="taxonomic scope" value="Bacteria"/>
</dbReference>
<dbReference type="STRING" id="1499967.U27_06377"/>
<name>A0A081C488_VECG1</name>
<evidence type="ECO:0000313" key="1">
    <source>
        <dbReference type="EMBL" id="GAK59393.1"/>
    </source>
</evidence>
<reference evidence="1" key="1">
    <citation type="journal article" date="2015" name="PeerJ">
        <title>First genomic representation of candidate bacterial phylum KSB3 points to enhanced environmental sensing as a trigger of wastewater bulking.</title>
        <authorList>
            <person name="Sekiguchi Y."/>
            <person name="Ohashi A."/>
            <person name="Parks D.H."/>
            <person name="Yamauchi T."/>
            <person name="Tyson G.W."/>
            <person name="Hugenholtz P."/>
        </authorList>
    </citation>
    <scope>NUCLEOTIDE SEQUENCE [LARGE SCALE GENOMIC DNA]</scope>
</reference>
<organism evidence="1">
    <name type="scientific">Vecturithrix granuli</name>
    <dbReference type="NCBI Taxonomy" id="1499967"/>
    <lineage>
        <taxon>Bacteria</taxon>
        <taxon>Candidatus Moduliflexota</taxon>
        <taxon>Candidatus Vecturitrichia</taxon>
        <taxon>Candidatus Vecturitrichales</taxon>
        <taxon>Candidatus Vecturitrichaceae</taxon>
        <taxon>Candidatus Vecturithrix</taxon>
    </lineage>
</organism>
<dbReference type="HOGENOM" id="CLU_128678_2_1_0"/>
<keyword evidence="2" id="KW-1185">Reference proteome</keyword>
<dbReference type="AlphaFoldDB" id="A0A081C488"/>
<accession>A0A081C488</accession>
<evidence type="ECO:0008006" key="3">
    <source>
        <dbReference type="Google" id="ProtNLM"/>
    </source>
</evidence>
<dbReference type="Proteomes" id="UP000030661">
    <property type="component" value="Unassembled WGS sequence"/>
</dbReference>
<sequence>MKKDISKITILDNEFVAIWYYPDKKIVHHQFHKFLHGKVLREALSEGTKALQKYGAHKWLSDDRENSAIPKDDQEWSDTNWFPQTKAAGWKYWAIVQPESVIGQLNITRIARKRVEQGVITKFFSDPEEAMAWLEGQPDD</sequence>
<dbReference type="EMBL" id="DF820470">
    <property type="protein sequence ID" value="GAK59393.1"/>
    <property type="molecule type" value="Genomic_DNA"/>
</dbReference>
<protein>
    <recommendedName>
        <fullName evidence="3">STAS/SEC14 domain-containing protein</fullName>
    </recommendedName>
</protein>